<dbReference type="AlphaFoldDB" id="A0A9L0JB90"/>
<name>A0A9L0JB90_EQUAS</name>
<accession>A0A9L0JB90</accession>
<organism evidence="1 2">
    <name type="scientific">Equus asinus</name>
    <name type="common">Donkey</name>
    <name type="synonym">Equus africanus asinus</name>
    <dbReference type="NCBI Taxonomy" id="9793"/>
    <lineage>
        <taxon>Eukaryota</taxon>
        <taxon>Metazoa</taxon>
        <taxon>Chordata</taxon>
        <taxon>Craniata</taxon>
        <taxon>Vertebrata</taxon>
        <taxon>Euteleostomi</taxon>
        <taxon>Mammalia</taxon>
        <taxon>Eutheria</taxon>
        <taxon>Laurasiatheria</taxon>
        <taxon>Perissodactyla</taxon>
        <taxon>Equidae</taxon>
        <taxon>Equus</taxon>
    </lineage>
</organism>
<dbReference type="Ensembl" id="ENSEAST00005042348.1">
    <property type="protein sequence ID" value="ENSEASP00005049633.1"/>
    <property type="gene ID" value="ENSEASG00005028018.1"/>
</dbReference>
<dbReference type="GeneTree" id="ENSGT01090000263406"/>
<evidence type="ECO:0000313" key="2">
    <source>
        <dbReference type="Proteomes" id="UP000694387"/>
    </source>
</evidence>
<reference evidence="1" key="2">
    <citation type="submission" date="2025-05" db="UniProtKB">
        <authorList>
            <consortium name="Ensembl"/>
        </authorList>
    </citation>
    <scope>IDENTIFICATION</scope>
</reference>
<dbReference type="Ensembl" id="ENSEAST00005044247.1">
    <property type="protein sequence ID" value="ENSEASP00005055184.1"/>
    <property type="gene ID" value="ENSEASG00005028018.1"/>
</dbReference>
<sequence length="213" mass="23513">LRKAGVSPQTHRVWGREQGLERKSPLFLDPLPQSKETNCQLFQGWFSPSIPERLPPLTDPERKEALWPSHALILDLKTQGDSVSRPTRWAYSSVIPLSSAPRRRPPARREIRSPAAPAPLTCALQRLLPDLQVSEEPLYAPALQVVSVDLRLTGFLPLAPGDLSRRVRRGPGAQVLVQGDVIVAVVSVLTVPAEEAPVRPHVAAIHFLECVRP</sequence>
<reference evidence="1 2" key="1">
    <citation type="journal article" date="2020" name="Nat. Commun.">
        <title>Donkey genomes provide new insights into domestication and selection for coat color.</title>
        <authorList>
            <person name="Wang"/>
            <person name="C."/>
            <person name="Li"/>
            <person name="H."/>
            <person name="Guo"/>
            <person name="Y."/>
            <person name="Huang"/>
            <person name="J."/>
            <person name="Sun"/>
            <person name="Y."/>
            <person name="Min"/>
            <person name="J."/>
            <person name="Wang"/>
            <person name="J."/>
            <person name="Fang"/>
            <person name="X."/>
            <person name="Zhao"/>
            <person name="Z."/>
            <person name="Wang"/>
            <person name="S."/>
            <person name="Zhang"/>
            <person name="Y."/>
            <person name="Liu"/>
            <person name="Q."/>
            <person name="Jiang"/>
            <person name="Q."/>
            <person name="Wang"/>
            <person name="X."/>
            <person name="Guo"/>
            <person name="Y."/>
            <person name="Yang"/>
            <person name="C."/>
            <person name="Wang"/>
            <person name="Y."/>
            <person name="Tian"/>
            <person name="F."/>
            <person name="Zhuang"/>
            <person name="G."/>
            <person name="Fan"/>
            <person name="Y."/>
            <person name="Gao"/>
            <person name="Q."/>
            <person name="Li"/>
            <person name="Y."/>
            <person name="Ju"/>
            <person name="Z."/>
            <person name="Li"/>
            <person name="J."/>
            <person name="Li"/>
            <person name="R."/>
            <person name="Hou"/>
            <person name="M."/>
            <person name="Yang"/>
            <person name="G."/>
            <person name="Liu"/>
            <person name="G."/>
            <person name="Liu"/>
            <person name="W."/>
            <person name="Guo"/>
            <person name="J."/>
            <person name="Pan"/>
            <person name="S."/>
            <person name="Fan"/>
            <person name="G."/>
            <person name="Zhang"/>
            <person name="W."/>
            <person name="Zhang"/>
            <person name="R."/>
            <person name="Yu"/>
            <person name="J."/>
            <person name="Zhang"/>
            <person name="X."/>
            <person name="Yin"/>
            <person name="Q."/>
            <person name="Ji"/>
            <person name="C."/>
            <person name="Jin"/>
            <person name="Y."/>
            <person name="Yue"/>
            <person name="G."/>
            <person name="Liu"/>
            <person name="M."/>
            <person name="Xu"/>
            <person name="J."/>
            <person name="Liu"/>
            <person name="S."/>
            <person name="Jordana"/>
            <person name="J."/>
            <person name="Noce"/>
            <person name="A."/>
            <person name="Amills"/>
            <person name="M."/>
            <person name="Wu"/>
            <person name="D.D."/>
            <person name="Li"/>
            <person name="S."/>
            <person name="Zhou"/>
            <person name="X. and Zhong"/>
            <person name="J."/>
        </authorList>
    </citation>
    <scope>NUCLEOTIDE SEQUENCE [LARGE SCALE GENOMIC DNA]</scope>
</reference>
<protein>
    <submittedName>
        <fullName evidence="1">Uncharacterized protein</fullName>
    </submittedName>
</protein>
<keyword evidence="2" id="KW-1185">Reference proteome</keyword>
<evidence type="ECO:0000313" key="1">
    <source>
        <dbReference type="Ensembl" id="ENSEASP00005049633.1"/>
    </source>
</evidence>
<dbReference type="Proteomes" id="UP000694387">
    <property type="component" value="Chromosome 8"/>
</dbReference>
<proteinExistence type="predicted"/>